<evidence type="ECO:0000256" key="1">
    <source>
        <dbReference type="ARBA" id="ARBA00004429"/>
    </source>
</evidence>
<evidence type="ECO:0000256" key="10">
    <source>
        <dbReference type="ARBA" id="ARBA00023201"/>
    </source>
</evidence>
<keyword evidence="2" id="KW-0813">Transport</keyword>
<proteinExistence type="predicted"/>
<protein>
    <submittedName>
        <fullName evidence="12">Na+/H+ antiporter NhaA</fullName>
    </submittedName>
</protein>
<keyword evidence="5 11" id="KW-0812">Transmembrane</keyword>
<evidence type="ECO:0000313" key="13">
    <source>
        <dbReference type="Proteomes" id="UP000585836"/>
    </source>
</evidence>
<keyword evidence="8" id="KW-0406">Ion transport</keyword>
<evidence type="ECO:0000256" key="5">
    <source>
        <dbReference type="ARBA" id="ARBA00022692"/>
    </source>
</evidence>
<dbReference type="PANTHER" id="PTHR30341:SF0">
    <property type="entry name" value="NA(+)_H(+) ANTIPORTER NHAA"/>
    <property type="match status" value="1"/>
</dbReference>
<evidence type="ECO:0000256" key="6">
    <source>
        <dbReference type="ARBA" id="ARBA00022989"/>
    </source>
</evidence>
<keyword evidence="10" id="KW-0739">Sodium transport</keyword>
<dbReference type="Gene3D" id="1.20.1530.10">
    <property type="entry name" value="Na+/H+ antiporter like domain"/>
    <property type="match status" value="1"/>
</dbReference>
<gene>
    <name evidence="12" type="ORF">FHS34_007408</name>
</gene>
<comment type="subcellular location">
    <subcellularLocation>
        <location evidence="1">Cell inner membrane</location>
        <topology evidence="1">Multi-pass membrane protein</topology>
    </subcellularLocation>
</comment>
<comment type="caution">
    <text evidence="12">The sequence shown here is derived from an EMBL/GenBank/DDBJ whole genome shotgun (WGS) entry which is preliminary data.</text>
</comment>
<evidence type="ECO:0000256" key="11">
    <source>
        <dbReference type="SAM" id="Phobius"/>
    </source>
</evidence>
<organism evidence="12 13">
    <name type="scientific">Streptomyces echinatus</name>
    <dbReference type="NCBI Taxonomy" id="67293"/>
    <lineage>
        <taxon>Bacteria</taxon>
        <taxon>Bacillati</taxon>
        <taxon>Actinomycetota</taxon>
        <taxon>Actinomycetes</taxon>
        <taxon>Kitasatosporales</taxon>
        <taxon>Streptomycetaceae</taxon>
        <taxon>Streptomyces</taxon>
    </lineage>
</organism>
<feature type="transmembrane region" description="Helical" evidence="11">
    <location>
        <begin position="92"/>
        <end position="117"/>
    </location>
</feature>
<evidence type="ECO:0000256" key="8">
    <source>
        <dbReference type="ARBA" id="ARBA00023065"/>
    </source>
</evidence>
<keyword evidence="13" id="KW-1185">Reference proteome</keyword>
<dbReference type="RefSeq" id="WP_184973738.1">
    <property type="nucleotide sequence ID" value="NZ_JACHJK010000019.1"/>
</dbReference>
<dbReference type="Pfam" id="PF06965">
    <property type="entry name" value="Na_H_antiport_1"/>
    <property type="match status" value="1"/>
</dbReference>
<evidence type="ECO:0000256" key="7">
    <source>
        <dbReference type="ARBA" id="ARBA00023053"/>
    </source>
</evidence>
<name>A0A7W9Q214_9ACTN</name>
<evidence type="ECO:0000256" key="3">
    <source>
        <dbReference type="ARBA" id="ARBA00022449"/>
    </source>
</evidence>
<evidence type="ECO:0000313" key="12">
    <source>
        <dbReference type="EMBL" id="MBB5931899.1"/>
    </source>
</evidence>
<evidence type="ECO:0000256" key="2">
    <source>
        <dbReference type="ARBA" id="ARBA00022448"/>
    </source>
</evidence>
<dbReference type="Proteomes" id="UP000585836">
    <property type="component" value="Unassembled WGS sequence"/>
</dbReference>
<dbReference type="GO" id="GO:0006885">
    <property type="term" value="P:regulation of pH"/>
    <property type="evidence" value="ECO:0007669"/>
    <property type="project" value="InterPro"/>
</dbReference>
<keyword evidence="9 11" id="KW-0472">Membrane</keyword>
<feature type="transmembrane region" description="Helical" evidence="11">
    <location>
        <begin position="24"/>
        <end position="43"/>
    </location>
</feature>
<keyword evidence="7" id="KW-0915">Sodium</keyword>
<keyword evidence="4" id="KW-1003">Cell membrane</keyword>
<accession>A0A7W9Q214</accession>
<dbReference type="PANTHER" id="PTHR30341">
    <property type="entry name" value="SODIUM ION/PROTON ANTIPORTER NHAA-RELATED"/>
    <property type="match status" value="1"/>
</dbReference>
<dbReference type="InterPro" id="IPR023171">
    <property type="entry name" value="Na/H_antiporter_dom_sf"/>
</dbReference>
<keyword evidence="3" id="KW-0050">Antiport</keyword>
<sequence length="136" mass="13729">MVRVPVHLWGGRGCRAPSSRPATWSIYLAVPLFALANAGIEISSDQLARAFTSPVTLGILIAYVLGKPLGIVGSGALATLASGGRLRPPVCWGAAIAGGALCGAGFAASLLIATLAFHGARLNEAKPGILAAEDRA</sequence>
<evidence type="ECO:0000256" key="4">
    <source>
        <dbReference type="ARBA" id="ARBA00022475"/>
    </source>
</evidence>
<dbReference type="AlphaFoldDB" id="A0A7W9Q214"/>
<keyword evidence="6 11" id="KW-1133">Transmembrane helix</keyword>
<evidence type="ECO:0000256" key="9">
    <source>
        <dbReference type="ARBA" id="ARBA00023136"/>
    </source>
</evidence>
<dbReference type="GO" id="GO:0005886">
    <property type="term" value="C:plasma membrane"/>
    <property type="evidence" value="ECO:0007669"/>
    <property type="project" value="UniProtKB-SubCell"/>
</dbReference>
<dbReference type="InterPro" id="IPR004670">
    <property type="entry name" value="NhaA"/>
</dbReference>
<dbReference type="EMBL" id="JACHJK010000019">
    <property type="protein sequence ID" value="MBB5931899.1"/>
    <property type="molecule type" value="Genomic_DNA"/>
</dbReference>
<dbReference type="GO" id="GO:0015385">
    <property type="term" value="F:sodium:proton antiporter activity"/>
    <property type="evidence" value="ECO:0007669"/>
    <property type="project" value="TreeGrafter"/>
</dbReference>
<reference evidence="12 13" key="1">
    <citation type="submission" date="2020-08" db="EMBL/GenBank/DDBJ databases">
        <title>Genomic Encyclopedia of Type Strains, Phase III (KMG-III): the genomes of soil and plant-associated and newly described type strains.</title>
        <authorList>
            <person name="Whitman W."/>
        </authorList>
    </citation>
    <scope>NUCLEOTIDE SEQUENCE [LARGE SCALE GENOMIC DNA]</scope>
    <source>
        <strain evidence="12 13">CECT 3313</strain>
    </source>
</reference>
<feature type="transmembrane region" description="Helical" evidence="11">
    <location>
        <begin position="55"/>
        <end position="80"/>
    </location>
</feature>